<evidence type="ECO:0000313" key="3">
    <source>
        <dbReference type="EMBL" id="QII82390.1"/>
    </source>
</evidence>
<gene>
    <name evidence="3" type="ORF">G7057_08050</name>
</gene>
<keyword evidence="4" id="KW-1185">Reference proteome</keyword>
<accession>A0A6G7KAV9</accession>
<dbReference type="InterPro" id="IPR027954">
    <property type="entry name" value="Transcobalamin-like_C"/>
</dbReference>
<evidence type="ECO:0000259" key="2">
    <source>
        <dbReference type="Pfam" id="PF14478"/>
    </source>
</evidence>
<organism evidence="3 4">
    <name type="scientific">Jeotgalibaca arthritidis</name>
    <dbReference type="NCBI Taxonomy" id="1868794"/>
    <lineage>
        <taxon>Bacteria</taxon>
        <taxon>Bacillati</taxon>
        <taxon>Bacillota</taxon>
        <taxon>Bacilli</taxon>
        <taxon>Lactobacillales</taxon>
        <taxon>Carnobacteriaceae</taxon>
        <taxon>Jeotgalibaca</taxon>
    </lineage>
</organism>
<feature type="domain" description="Transcobalamin-like C-terminal" evidence="2">
    <location>
        <begin position="65"/>
        <end position="131"/>
    </location>
</feature>
<feature type="chain" id="PRO_5039465798" evidence="1">
    <location>
        <begin position="24"/>
        <end position="132"/>
    </location>
</feature>
<name>A0A6G7KAV9_9LACT</name>
<dbReference type="PROSITE" id="PS51257">
    <property type="entry name" value="PROKAR_LIPOPROTEIN"/>
    <property type="match status" value="1"/>
</dbReference>
<evidence type="ECO:0000313" key="4">
    <source>
        <dbReference type="Proteomes" id="UP000501451"/>
    </source>
</evidence>
<dbReference type="KEGG" id="jar:G7057_08050"/>
<protein>
    <submittedName>
        <fullName evidence="3">DUF4430 domain-containing protein</fullName>
    </submittedName>
</protein>
<dbReference type="EMBL" id="CP049740">
    <property type="protein sequence ID" value="QII82390.1"/>
    <property type="molecule type" value="Genomic_DNA"/>
</dbReference>
<feature type="signal peptide" evidence="1">
    <location>
        <begin position="1"/>
        <end position="23"/>
    </location>
</feature>
<dbReference type="Gene3D" id="2.170.130.30">
    <property type="match status" value="1"/>
</dbReference>
<reference evidence="3 4" key="1">
    <citation type="journal article" date="2017" name="Int. J. Syst. Evol. Microbiol.">
        <title>Jeotgalibaca porci sp. nov. and Jeotgalibaca arthritidis sp. nov., isolated from pigs, and emended description of the genus Jeotgalibaca.</title>
        <authorList>
            <person name="Zamora L."/>
            <person name="Perez-Sancho M."/>
            <person name="Dominguez L."/>
            <person name="Fernandez-Garayzabal J.F."/>
            <person name="Vela A.I."/>
        </authorList>
    </citation>
    <scope>NUCLEOTIDE SEQUENCE [LARGE SCALE GENOMIC DNA]</scope>
    <source>
        <strain evidence="3 4">CECT 9157</strain>
    </source>
</reference>
<dbReference type="Pfam" id="PF14478">
    <property type="entry name" value="DUF4430"/>
    <property type="match status" value="1"/>
</dbReference>
<evidence type="ECO:0000256" key="1">
    <source>
        <dbReference type="SAM" id="SignalP"/>
    </source>
</evidence>
<dbReference type="AlphaFoldDB" id="A0A6G7KAV9"/>
<sequence>MKKFLVLLAAGFVLTGCSTTDTAVESSSEAAVSSVVEESISVTIQVSVDGEGVDDLTKTLEVEEGAILLDVMKEHYEIEETDTFINTINGYQQDDANGKYWLFDVNGEMGMKGANETELQEGDVIEWKLEKI</sequence>
<proteinExistence type="predicted"/>
<dbReference type="Proteomes" id="UP000501451">
    <property type="component" value="Chromosome"/>
</dbReference>
<keyword evidence="1" id="KW-0732">Signal</keyword>
<dbReference type="RefSeq" id="WP_166162640.1">
    <property type="nucleotide sequence ID" value="NZ_CP049740.1"/>
</dbReference>